<keyword evidence="2" id="KW-1185">Reference proteome</keyword>
<evidence type="ECO:0000313" key="3">
    <source>
        <dbReference type="WBParaSite" id="OFLC_0001473001-mRNA-1"/>
    </source>
</evidence>
<dbReference type="WBParaSite" id="OFLC_0001473001-mRNA-1">
    <property type="protein sequence ID" value="OFLC_0001473001-mRNA-1"/>
    <property type="gene ID" value="OFLC_0001473001"/>
</dbReference>
<reference evidence="3" key="1">
    <citation type="submission" date="2016-06" db="UniProtKB">
        <authorList>
            <consortium name="WormBaseParasite"/>
        </authorList>
    </citation>
    <scope>IDENTIFICATION</scope>
</reference>
<evidence type="ECO:0000313" key="2">
    <source>
        <dbReference type="Proteomes" id="UP000267606"/>
    </source>
</evidence>
<dbReference type="AlphaFoldDB" id="A0A183I4Q7"/>
<evidence type="ECO:0000313" key="1">
    <source>
        <dbReference type="EMBL" id="VDP18407.1"/>
    </source>
</evidence>
<reference evidence="1 2" key="2">
    <citation type="submission" date="2018-11" db="EMBL/GenBank/DDBJ databases">
        <authorList>
            <consortium name="Pathogen Informatics"/>
        </authorList>
    </citation>
    <scope>NUCLEOTIDE SEQUENCE [LARGE SCALE GENOMIC DNA]</scope>
</reference>
<accession>A0A183I4Q7</accession>
<dbReference type="EMBL" id="UZAJ01041122">
    <property type="protein sequence ID" value="VDP18407.1"/>
    <property type="molecule type" value="Genomic_DNA"/>
</dbReference>
<sequence>MLSPIETKGFVRGEDCLSTDSCPLLSSFLPLLMFSSSTYSPPPPSPPISFPILADLISYLSSAFTATGWYSKVIVEELRLMMMWGEGMGEGVGGGSGGGGGRGRLVNE</sequence>
<dbReference type="Proteomes" id="UP000267606">
    <property type="component" value="Unassembled WGS sequence"/>
</dbReference>
<protein>
    <submittedName>
        <fullName evidence="1 3">Uncharacterized protein</fullName>
    </submittedName>
</protein>
<gene>
    <name evidence="1" type="ORF">OFLC_LOCUS14719</name>
</gene>
<name>A0A183I4Q7_9BILA</name>
<proteinExistence type="predicted"/>
<organism evidence="3">
    <name type="scientific">Onchocerca flexuosa</name>
    <dbReference type="NCBI Taxonomy" id="387005"/>
    <lineage>
        <taxon>Eukaryota</taxon>
        <taxon>Metazoa</taxon>
        <taxon>Ecdysozoa</taxon>
        <taxon>Nematoda</taxon>
        <taxon>Chromadorea</taxon>
        <taxon>Rhabditida</taxon>
        <taxon>Spirurina</taxon>
        <taxon>Spiruromorpha</taxon>
        <taxon>Filarioidea</taxon>
        <taxon>Onchocercidae</taxon>
        <taxon>Onchocerca</taxon>
    </lineage>
</organism>